<feature type="transmembrane region" description="Helical" evidence="20">
    <location>
        <begin position="966"/>
        <end position="985"/>
    </location>
</feature>
<dbReference type="SUPFAM" id="SSF81324">
    <property type="entry name" value="Voltage-gated potassium channels"/>
    <property type="match status" value="4"/>
</dbReference>
<feature type="transmembrane region" description="Helical" evidence="20">
    <location>
        <begin position="404"/>
        <end position="430"/>
    </location>
</feature>
<dbReference type="InterPro" id="IPR001696">
    <property type="entry name" value="Na_channel_asu"/>
</dbReference>
<feature type="compositionally biased region" description="Basic and acidic residues" evidence="21">
    <location>
        <begin position="467"/>
        <end position="485"/>
    </location>
</feature>
<evidence type="ECO:0000256" key="11">
    <source>
        <dbReference type="ARBA" id="ARBA00023136"/>
    </source>
</evidence>
<feature type="transmembrane region" description="Helical" evidence="20">
    <location>
        <begin position="546"/>
        <end position="564"/>
    </location>
</feature>
<dbReference type="FunFam" id="1.10.238.10:FF:000002">
    <property type="entry name" value="Sodium channel protein"/>
    <property type="match status" value="1"/>
</dbReference>
<gene>
    <name evidence="25" type="ORF">SKAU_G00296430</name>
</gene>
<feature type="compositionally biased region" description="Basic and acidic residues" evidence="21">
    <location>
        <begin position="809"/>
        <end position="820"/>
    </location>
</feature>
<feature type="domain" description="SCN5A-like C-terminal IQ motif" evidence="24">
    <location>
        <begin position="1615"/>
        <end position="1646"/>
    </location>
</feature>
<name>A0A9Q1EUU0_SYNKA</name>
<feature type="transmembrane region" description="Helical" evidence="20">
    <location>
        <begin position="742"/>
        <end position="765"/>
    </location>
</feature>
<dbReference type="InterPro" id="IPR043203">
    <property type="entry name" value="VGCC_Ca_Na"/>
</dbReference>
<keyword evidence="3 20" id="KW-0894">Sodium channel</keyword>
<keyword evidence="5 20" id="KW-0812">Transmembrane</keyword>
<comment type="subcellular location">
    <subcellularLocation>
        <location evidence="1 20">Cell membrane</location>
        <topology evidence="1 20">Multi-pass membrane protein</topology>
    </subcellularLocation>
</comment>
<dbReference type="InterPro" id="IPR027359">
    <property type="entry name" value="Volt_channel_dom_sf"/>
</dbReference>
<dbReference type="Gene3D" id="1.20.5.1190">
    <property type="entry name" value="iswi atpase"/>
    <property type="match status" value="1"/>
</dbReference>
<feature type="transmembrane region" description="Helical" evidence="20">
    <location>
        <begin position="1249"/>
        <end position="1267"/>
    </location>
</feature>
<feature type="domain" description="Ion transport" evidence="22">
    <location>
        <begin position="545"/>
        <end position="768"/>
    </location>
</feature>
<evidence type="ECO:0000256" key="5">
    <source>
        <dbReference type="ARBA" id="ARBA00022692"/>
    </source>
</evidence>
<dbReference type="Gene3D" id="1.10.238.10">
    <property type="entry name" value="EF-hand"/>
    <property type="match status" value="1"/>
</dbReference>
<feature type="domain" description="Ion transport" evidence="22">
    <location>
        <begin position="935"/>
        <end position="1199"/>
    </location>
</feature>
<comment type="similarity">
    <text evidence="17">Belongs to the sodium channel (TC 1.A.1.10) family. Nav1.4/SCN4A subfamily.</text>
</comment>
<dbReference type="FunFam" id="1.10.287.70:FF:000001">
    <property type="entry name" value="Sodium channel protein"/>
    <property type="match status" value="1"/>
</dbReference>
<evidence type="ECO:0000256" key="20">
    <source>
        <dbReference type="RuleBase" id="RU361132"/>
    </source>
</evidence>
<evidence type="ECO:0000256" key="16">
    <source>
        <dbReference type="ARBA" id="ARBA00036239"/>
    </source>
</evidence>
<dbReference type="InterPro" id="IPR010526">
    <property type="entry name" value="Na_trans_assoc_dom"/>
</dbReference>
<keyword evidence="2 20" id="KW-0813">Transport</keyword>
<comment type="subunit">
    <text evidence="19">Voltage-gated sodium (Nav) channels consist of an ion-conducting alpha subunit which is functional on its own associated with regulatory beta subunits.</text>
</comment>
<evidence type="ECO:0000256" key="1">
    <source>
        <dbReference type="ARBA" id="ARBA00004651"/>
    </source>
</evidence>
<evidence type="ECO:0000256" key="6">
    <source>
        <dbReference type="ARBA" id="ARBA00022737"/>
    </source>
</evidence>
<evidence type="ECO:0000256" key="4">
    <source>
        <dbReference type="ARBA" id="ARBA00022475"/>
    </source>
</evidence>
<organism evidence="25 26">
    <name type="scientific">Synaphobranchus kaupii</name>
    <name type="common">Kaup's arrowtooth eel</name>
    <dbReference type="NCBI Taxonomy" id="118154"/>
    <lineage>
        <taxon>Eukaryota</taxon>
        <taxon>Metazoa</taxon>
        <taxon>Chordata</taxon>
        <taxon>Craniata</taxon>
        <taxon>Vertebrata</taxon>
        <taxon>Euteleostomi</taxon>
        <taxon>Actinopterygii</taxon>
        <taxon>Neopterygii</taxon>
        <taxon>Teleostei</taxon>
        <taxon>Anguilliformes</taxon>
        <taxon>Synaphobranchidae</taxon>
        <taxon>Synaphobranchus</taxon>
    </lineage>
</organism>
<dbReference type="PRINTS" id="PR00170">
    <property type="entry name" value="NACHANNEL"/>
</dbReference>
<feature type="transmembrane region" description="Helical" evidence="20">
    <location>
        <begin position="660"/>
        <end position="680"/>
    </location>
</feature>
<dbReference type="FunFam" id="1.20.120.350:FF:000002">
    <property type="entry name" value="Sodium channel protein"/>
    <property type="match status" value="1"/>
</dbReference>
<evidence type="ECO:0000256" key="2">
    <source>
        <dbReference type="ARBA" id="ARBA00022448"/>
    </source>
</evidence>
<feature type="compositionally biased region" description="Basic and acidic residues" evidence="21">
    <location>
        <begin position="1639"/>
        <end position="1654"/>
    </location>
</feature>
<feature type="transmembrane region" description="Helical" evidence="20">
    <location>
        <begin position="1169"/>
        <end position="1191"/>
    </location>
</feature>
<evidence type="ECO:0000256" key="7">
    <source>
        <dbReference type="ARBA" id="ARBA00022882"/>
    </source>
</evidence>
<comment type="caution">
    <text evidence="20">Lacks conserved residue(s) required for the propagation of feature annotation.</text>
</comment>
<evidence type="ECO:0000256" key="21">
    <source>
        <dbReference type="SAM" id="MobiDB-lite"/>
    </source>
</evidence>
<evidence type="ECO:0000259" key="23">
    <source>
        <dbReference type="Pfam" id="PF06512"/>
    </source>
</evidence>
<dbReference type="OrthoDB" id="416585at2759"/>
<dbReference type="Pfam" id="PF00520">
    <property type="entry name" value="Ion_trans"/>
    <property type="match status" value="4"/>
</dbReference>
<dbReference type="PANTHER" id="PTHR10037:SF223">
    <property type="entry name" value="SODIUM CHANNEL PROTEIN TYPE 4 SUBUNIT ALPHA"/>
    <property type="match status" value="1"/>
</dbReference>
<sequence length="1708" mass="195326">MHPKNKSLLDLWVENREANVKDSEDLTTRLRKLSLRRDRALVTSIHRQNEKMARLLPPAGTDVFRHFTPKSLEEIDRRMVEKKAEQKEKKTGQKWKKCFEAAEKDLPKPSSDLEAGKVLPFIYGDPPRDVRNVPLEDLDPFYKAQKTFIVINNGNTIFRFNAEPACCLLMSEFQRWREIVEYVFTGIFTFEAVIKLLSHGCCVRSFTYLRDPWNWLDFTLIGMAYANEVIDLPNLSALRMFRILRTLKGPCMSTFKGALIRSVKKLEGVTIFILFCLALFALIFMQLFMGTLQQKCLMWPINVTEAYYSPDGHVKDFDFQSYSRNQTNYYYIPGQLDPLRCGNSSDSGICPEGYTCMRVGPNPNYGYTSYDNFGWAFLALFRLMTKDFWENLLQLTLRAAGKTFMIVFAVAMLGCFYLVNLILAVVAMAYAEQNEAAIAEARENEEEYRRIVQQLKKQEAQGAENLKGTEEMSSRPSELEPDKPGLRKRASREVSVAGKEIKELEEAERRCPSALYEFANICLKWDCCGPWIVFKKWVHFVVMDPFMELFMTVCVILNTVLMAMEHFPMTPRFEETLSIANLVFLFIFTAEMVFKIIAMDPYYYFQDGWNIFDSTTVILNLLEICLADVEGMSLCLLRVFRLAKTWPSFNMLVKIMRNSVCAVGKLTLVLVTTVFIFTVVGQQMFAHEYRACVCKIAMDCELPRWHMADVFHSFLVVFRILCGEWIETMWDCMEVAGQAKCLVFYIAVIVIGTLVVLNLFLALLMTSFRGDHLALTSKDRYMKNQQIAIGRIKRGVAWVMRMLGKKPKAANDDEPKKESLALEQVDPKTGVKPADSPFTVPLAKAELDFENLDDENDTDAIKKQQEAEKSSHCGAVDHPPEEKVDIETGKYGPQDCFSEGCIRRFPCLTADIAQGPGKMWWNFRKTCFTIVEHCCFQTFVTLVILVSSGALAFEDIYFEQRKVLKIILAYAEQVFTCVFVIEMLLKWVAYGFKGYFTKGWCWLEFLIVNVSLVNSMAIILGYPGVGPLKIVRTLRIPSRFEGTRLVLNTIFGALPSFFDVLLACLTLWLIFSIMGVQLFAGKFYYCVNSTSEDYISDVHNKSECMSLIDYNFTEVRWLNVKVNFDSVGMGYLSLLQVATFKGWMDIMYAASDSRLVEDQPEYEFNLYTYLYFVIFIFTSFFTLSLFIGVFIDTYNQRKAKIRGQDLFITKGQKNYCNALKKLFTKQQKPIPRPQNCVQGLVYDLVTKQLFEIFMMVLVCIYMVMLMTETEDQSLAKEEVLYFATFVFVLILTIECALKLFGLRQYYFTVGWNIFDFTVVILSIVGILLSDIIEKYFVSPRIFYIIRLTRIGCVLRLIRGVKGICKLLFALMMSLPAIFNISLLLLIIMFIFSIFGLSQFAYVKKMAGIDDMYNFETFGNSMICMFQITTSAGWDGLLLPMMNSEPPDCDPGVQNPGSLLKGDCGDPLIAIIFFCSYIMISLLIVINMFVAIILENFTVATEESADPLCEDDFEMFYETWEKFDPDATQFVDYGRLPEFCDTLKDPLRIPKPNTIKLIAMDLPMAAGDKIHCRDILMALTAEVLGDSGKMDALKPSMEEKFMMKNPSKVAYEPVTTTLKRKQEEAAAALIQRAYRKHLPKSGEKTDKTKEIKEQPVEDQAVLETQPLMDSLDGQPGMDPKESQHNGAPHVPPGEVMTEVVLHSAPSSTP</sequence>
<dbReference type="EMBL" id="JAINUF010000012">
    <property type="protein sequence ID" value="KAJ8345450.1"/>
    <property type="molecule type" value="Genomic_DNA"/>
</dbReference>
<evidence type="ECO:0000256" key="10">
    <source>
        <dbReference type="ARBA" id="ARBA00023065"/>
    </source>
</evidence>
<accession>A0A9Q1EUU0</accession>
<keyword evidence="15 20" id="KW-0407">Ion channel</keyword>
<dbReference type="GO" id="GO:0019228">
    <property type="term" value="P:neuronal action potential"/>
    <property type="evidence" value="ECO:0007669"/>
    <property type="project" value="TreeGrafter"/>
</dbReference>
<dbReference type="InterPro" id="IPR058542">
    <property type="entry name" value="IQ_SCN5A_C"/>
</dbReference>
<dbReference type="GO" id="GO:0086010">
    <property type="term" value="P:membrane depolarization during action potential"/>
    <property type="evidence" value="ECO:0007669"/>
    <property type="project" value="TreeGrafter"/>
</dbReference>
<keyword evidence="10 20" id="KW-0406">Ion transport</keyword>
<feature type="transmembrane region" description="Helical" evidence="20">
    <location>
        <begin position="269"/>
        <end position="289"/>
    </location>
</feature>
<dbReference type="Gene3D" id="1.10.287.70">
    <property type="match status" value="4"/>
</dbReference>
<feature type="transmembrane region" description="Helical" evidence="20">
    <location>
        <begin position="936"/>
        <end position="954"/>
    </location>
</feature>
<dbReference type="Proteomes" id="UP001152622">
    <property type="component" value="Chromosome 12"/>
</dbReference>
<evidence type="ECO:0000256" key="19">
    <source>
        <dbReference type="ARBA" id="ARBA00064899"/>
    </source>
</evidence>
<evidence type="ECO:0000256" key="9">
    <source>
        <dbReference type="ARBA" id="ARBA00023053"/>
    </source>
</evidence>
<keyword evidence="11 20" id="KW-0472">Membrane</keyword>
<keyword evidence="13" id="KW-0325">Glycoprotein</keyword>
<keyword evidence="12" id="KW-1015">Disulfide bond</keyword>
<dbReference type="InterPro" id="IPR005821">
    <property type="entry name" value="Ion_trans_dom"/>
</dbReference>
<feature type="domain" description="Ion transport" evidence="22">
    <location>
        <begin position="173"/>
        <end position="436"/>
    </location>
</feature>
<evidence type="ECO:0000313" key="26">
    <source>
        <dbReference type="Proteomes" id="UP001152622"/>
    </source>
</evidence>
<keyword evidence="4" id="KW-1003">Cell membrane</keyword>
<dbReference type="GO" id="GO:0005248">
    <property type="term" value="F:voltage-gated sodium channel activity"/>
    <property type="evidence" value="ECO:0007669"/>
    <property type="project" value="InterPro"/>
</dbReference>
<evidence type="ECO:0000313" key="25">
    <source>
        <dbReference type="EMBL" id="KAJ8345450.1"/>
    </source>
</evidence>
<dbReference type="FunFam" id="1.10.287.70:FF:000049">
    <property type="entry name" value="Voltage-dependent sodium channel 2"/>
    <property type="match status" value="1"/>
</dbReference>
<evidence type="ECO:0000256" key="18">
    <source>
        <dbReference type="ARBA" id="ARBA00055248"/>
    </source>
</evidence>
<evidence type="ECO:0000256" key="15">
    <source>
        <dbReference type="ARBA" id="ARBA00023303"/>
    </source>
</evidence>
<feature type="domain" description="Sodium ion transport-associated" evidence="23">
    <location>
        <begin position="815"/>
        <end position="929"/>
    </location>
</feature>
<dbReference type="Gene3D" id="1.20.120.350">
    <property type="entry name" value="Voltage-gated potassium channels. Chain C"/>
    <property type="match status" value="4"/>
</dbReference>
<feature type="transmembrane region" description="Helical" evidence="20">
    <location>
        <begin position="576"/>
        <end position="597"/>
    </location>
</feature>
<keyword evidence="6" id="KW-0677">Repeat</keyword>
<feature type="transmembrane region" description="Helical" evidence="20">
    <location>
        <begin position="1045"/>
        <end position="1071"/>
    </location>
</feature>
<comment type="caution">
    <text evidence="25">The sequence shown here is derived from an EMBL/GenBank/DDBJ whole genome shotgun (WGS) entry which is preliminary data.</text>
</comment>
<feature type="transmembrane region" description="Helical" evidence="20">
    <location>
        <begin position="1467"/>
        <end position="1493"/>
    </location>
</feature>
<keyword evidence="8 20" id="KW-1133">Transmembrane helix</keyword>
<comment type="function">
    <text evidence="18">Pore-forming subunit of a voltage-gated sodium (Nav) channel that directly mediates the depolarizing phase of action potentials in excitable membranes. Navs, also called VGSCs (voltage-gated sodium channels) or VDSCs (voltage-dependent sodium channels), operate by switching between closed and open conformations depending on the voltage difference across the membrane. In the open conformation they allow Na(+) ions to selectively pass through the pore, along their electrochemical gradient. The influx of Na+ ions provokes membrane depolarization, initiating the propagation of electrical signals throughout cells and tissues.</text>
</comment>
<dbReference type="FunFam" id="1.20.120.350:FF:000004">
    <property type="entry name" value="Sodium channel protein"/>
    <property type="match status" value="1"/>
</dbReference>
<dbReference type="Pfam" id="PF06512">
    <property type="entry name" value="Na_trans_assoc"/>
    <property type="match status" value="1"/>
</dbReference>
<keyword evidence="14 20" id="KW-0739">Sodium transport</keyword>
<keyword evidence="26" id="KW-1185">Reference proteome</keyword>
<feature type="transmembrane region" description="Helical" evidence="20">
    <location>
        <begin position="617"/>
        <end position="640"/>
    </location>
</feature>
<feature type="transmembrane region" description="Helical" evidence="20">
    <location>
        <begin position="1005"/>
        <end position="1025"/>
    </location>
</feature>
<comment type="function">
    <text evidence="20">Mediates the voltage-dependent sodium ion permeability of excitable membranes. Assuming opened or closed conformations in response to the voltage difference across the membrane, the protein forms a sodium-selective channel through which Na(+) ions may pass in accordance with their electrochemical gradient.</text>
</comment>
<feature type="region of interest" description="Disordered" evidence="21">
    <location>
        <begin position="1636"/>
        <end position="1708"/>
    </location>
</feature>
<evidence type="ECO:0000256" key="12">
    <source>
        <dbReference type="ARBA" id="ARBA00023157"/>
    </source>
</evidence>
<evidence type="ECO:0000256" key="8">
    <source>
        <dbReference type="ARBA" id="ARBA00022989"/>
    </source>
</evidence>
<feature type="region of interest" description="Disordered" evidence="21">
    <location>
        <begin position="808"/>
        <end position="833"/>
    </location>
</feature>
<dbReference type="GO" id="GO:0001518">
    <property type="term" value="C:voltage-gated sodium channel complex"/>
    <property type="evidence" value="ECO:0007669"/>
    <property type="project" value="UniProtKB-UniRule"/>
</dbReference>
<dbReference type="CDD" id="cd13433">
    <property type="entry name" value="Na_channel_gate"/>
    <property type="match status" value="1"/>
</dbReference>
<evidence type="ECO:0000259" key="22">
    <source>
        <dbReference type="Pfam" id="PF00520"/>
    </source>
</evidence>
<protein>
    <recommendedName>
        <fullName evidence="20">Sodium channel protein</fullName>
    </recommendedName>
</protein>
<feature type="transmembrane region" description="Helical" evidence="20">
    <location>
        <begin position="1369"/>
        <end position="1394"/>
    </location>
</feature>
<evidence type="ECO:0000259" key="24">
    <source>
        <dbReference type="Pfam" id="PF24609"/>
    </source>
</evidence>
<evidence type="ECO:0000256" key="3">
    <source>
        <dbReference type="ARBA" id="ARBA00022461"/>
    </source>
</evidence>
<feature type="transmembrane region" description="Helical" evidence="20">
    <location>
        <begin position="1309"/>
        <end position="1328"/>
    </location>
</feature>
<evidence type="ECO:0000256" key="17">
    <source>
        <dbReference type="ARBA" id="ARBA00038083"/>
    </source>
</evidence>
<feature type="transmembrane region" description="Helical" evidence="20">
    <location>
        <begin position="1279"/>
        <end position="1297"/>
    </location>
</feature>
<feature type="region of interest" description="Disordered" evidence="21">
    <location>
        <begin position="459"/>
        <end position="491"/>
    </location>
</feature>
<comment type="catalytic activity">
    <reaction evidence="16">
        <text>Na(+)(in) = Na(+)(out)</text>
        <dbReference type="Rhea" id="RHEA:34963"/>
        <dbReference type="ChEBI" id="CHEBI:29101"/>
    </reaction>
</comment>
<dbReference type="Pfam" id="PF24609">
    <property type="entry name" value="IQ_SCN5A_C"/>
    <property type="match status" value="1"/>
</dbReference>
<evidence type="ECO:0000256" key="13">
    <source>
        <dbReference type="ARBA" id="ARBA00023180"/>
    </source>
</evidence>
<evidence type="ECO:0000256" key="14">
    <source>
        <dbReference type="ARBA" id="ARBA00023201"/>
    </source>
</evidence>
<reference evidence="25" key="1">
    <citation type="journal article" date="2023" name="Science">
        <title>Genome structures resolve the early diversification of teleost fishes.</title>
        <authorList>
            <person name="Parey E."/>
            <person name="Louis A."/>
            <person name="Montfort J."/>
            <person name="Bouchez O."/>
            <person name="Roques C."/>
            <person name="Iampietro C."/>
            <person name="Lluch J."/>
            <person name="Castinel A."/>
            <person name="Donnadieu C."/>
            <person name="Desvignes T."/>
            <person name="Floi Bucao C."/>
            <person name="Jouanno E."/>
            <person name="Wen M."/>
            <person name="Mejri S."/>
            <person name="Dirks R."/>
            <person name="Jansen H."/>
            <person name="Henkel C."/>
            <person name="Chen W.J."/>
            <person name="Zahm M."/>
            <person name="Cabau C."/>
            <person name="Klopp C."/>
            <person name="Thompson A.W."/>
            <person name="Robinson-Rechavi M."/>
            <person name="Braasch I."/>
            <person name="Lecointre G."/>
            <person name="Bobe J."/>
            <person name="Postlethwait J.H."/>
            <person name="Berthelot C."/>
            <person name="Roest Crollius H."/>
            <person name="Guiguen Y."/>
        </authorList>
    </citation>
    <scope>NUCLEOTIDE SEQUENCE</scope>
    <source>
        <strain evidence="25">WJC10195</strain>
    </source>
</reference>
<dbReference type="InterPro" id="IPR044564">
    <property type="entry name" value="Na_chnl_inactivation_gate"/>
</dbReference>
<proteinExistence type="inferred from homology"/>
<keyword evidence="9 20" id="KW-0915">Sodium</keyword>
<keyword evidence="7 20" id="KW-0851">Voltage-gated channel</keyword>
<dbReference type="PANTHER" id="PTHR10037">
    <property type="entry name" value="VOLTAGE-GATED CATION CHANNEL CALCIUM AND SODIUM"/>
    <property type="match status" value="1"/>
</dbReference>
<feature type="domain" description="Ion transport" evidence="22">
    <location>
        <begin position="1248"/>
        <end position="1503"/>
    </location>
</feature>